<dbReference type="InterPro" id="IPR044635">
    <property type="entry name" value="UBP14-like"/>
</dbReference>
<evidence type="ECO:0000313" key="11">
    <source>
        <dbReference type="Proteomes" id="UP000663832"/>
    </source>
</evidence>
<dbReference type="PROSITE" id="PS00972">
    <property type="entry name" value="USP_1"/>
    <property type="match status" value="1"/>
</dbReference>
<keyword evidence="5" id="KW-0378">Hydrolase</keyword>
<dbReference type="PANTHER" id="PTHR43982:SF6">
    <property type="entry name" value="UBIQUITIN CARBOXYL-TERMINAL HYDROLASE 2-RELATED"/>
    <property type="match status" value="1"/>
</dbReference>
<keyword evidence="4" id="KW-0833">Ubl conjugation pathway</keyword>
<comment type="caution">
    <text evidence="9">The sequence shown here is derived from an EMBL/GenBank/DDBJ whole genome shotgun (WGS) entry which is preliminary data.</text>
</comment>
<keyword evidence="6" id="KW-0788">Thiol protease</keyword>
<accession>A0A814E6Y9</accession>
<dbReference type="GO" id="GO:0061136">
    <property type="term" value="P:regulation of proteasomal protein catabolic process"/>
    <property type="evidence" value="ECO:0007669"/>
    <property type="project" value="TreeGrafter"/>
</dbReference>
<name>A0A814E6Y9_9BILA</name>
<dbReference type="Pfam" id="PF00443">
    <property type="entry name" value="UCH"/>
    <property type="match status" value="1"/>
</dbReference>
<dbReference type="PROSITE" id="PS50235">
    <property type="entry name" value="USP_3"/>
    <property type="match status" value="1"/>
</dbReference>
<dbReference type="GO" id="GO:0043161">
    <property type="term" value="P:proteasome-mediated ubiquitin-dependent protein catabolic process"/>
    <property type="evidence" value="ECO:0007669"/>
    <property type="project" value="InterPro"/>
</dbReference>
<evidence type="ECO:0000256" key="2">
    <source>
        <dbReference type="ARBA" id="ARBA00012759"/>
    </source>
</evidence>
<keyword evidence="3" id="KW-0645">Protease</keyword>
<evidence type="ECO:0000256" key="4">
    <source>
        <dbReference type="ARBA" id="ARBA00022786"/>
    </source>
</evidence>
<reference evidence="9" key="1">
    <citation type="submission" date="2021-02" db="EMBL/GenBank/DDBJ databases">
        <authorList>
            <person name="Nowell W R."/>
        </authorList>
    </citation>
    <scope>NUCLEOTIDE SEQUENCE</scope>
</reference>
<gene>
    <name evidence="9" type="ORF">BJG266_LOCUS13949</name>
    <name evidence="10" type="ORF">QVE165_LOCUS37036</name>
</gene>
<evidence type="ECO:0000313" key="10">
    <source>
        <dbReference type="EMBL" id="CAF1404789.1"/>
    </source>
</evidence>
<dbReference type="PROSITE" id="PS00973">
    <property type="entry name" value="USP_2"/>
    <property type="match status" value="1"/>
</dbReference>
<feature type="region of interest" description="Disordered" evidence="7">
    <location>
        <begin position="74"/>
        <end position="113"/>
    </location>
</feature>
<evidence type="ECO:0000256" key="5">
    <source>
        <dbReference type="ARBA" id="ARBA00022801"/>
    </source>
</evidence>
<dbReference type="SUPFAM" id="SSF54001">
    <property type="entry name" value="Cysteine proteinases"/>
    <property type="match status" value="1"/>
</dbReference>
<dbReference type="PANTHER" id="PTHR43982">
    <property type="entry name" value="UBIQUITIN CARBOXYL-TERMINAL HYDROLASE"/>
    <property type="match status" value="1"/>
</dbReference>
<dbReference type="Proteomes" id="UP000663877">
    <property type="component" value="Unassembled WGS sequence"/>
</dbReference>
<dbReference type="GO" id="GO:0016579">
    <property type="term" value="P:protein deubiquitination"/>
    <property type="evidence" value="ECO:0007669"/>
    <property type="project" value="InterPro"/>
</dbReference>
<evidence type="ECO:0000256" key="3">
    <source>
        <dbReference type="ARBA" id="ARBA00022670"/>
    </source>
</evidence>
<evidence type="ECO:0000313" key="9">
    <source>
        <dbReference type="EMBL" id="CAF0963901.1"/>
    </source>
</evidence>
<feature type="region of interest" description="Disordered" evidence="7">
    <location>
        <begin position="1026"/>
        <end position="1051"/>
    </location>
</feature>
<dbReference type="AlphaFoldDB" id="A0A814E6Y9"/>
<evidence type="ECO:0000259" key="8">
    <source>
        <dbReference type="PROSITE" id="PS50235"/>
    </source>
</evidence>
<dbReference type="InterPro" id="IPR028889">
    <property type="entry name" value="USP"/>
</dbReference>
<proteinExistence type="predicted"/>
<protein>
    <recommendedName>
        <fullName evidence="2">ubiquitinyl hydrolase 1</fullName>
        <ecNumber evidence="2">3.4.19.12</ecNumber>
    </recommendedName>
</protein>
<feature type="region of interest" description="Disordered" evidence="7">
    <location>
        <begin position="1"/>
        <end position="23"/>
    </location>
</feature>
<comment type="catalytic activity">
    <reaction evidence="1">
        <text>Thiol-dependent hydrolysis of ester, thioester, amide, peptide and isopeptide bonds formed by the C-terminal Gly of ubiquitin (a 76-residue protein attached to proteins as an intracellular targeting signal).</text>
        <dbReference type="EC" id="3.4.19.12"/>
    </reaction>
</comment>
<evidence type="ECO:0000256" key="1">
    <source>
        <dbReference type="ARBA" id="ARBA00000707"/>
    </source>
</evidence>
<evidence type="ECO:0000256" key="7">
    <source>
        <dbReference type="SAM" id="MobiDB-lite"/>
    </source>
</evidence>
<dbReference type="InterPro" id="IPR001394">
    <property type="entry name" value="Peptidase_C19_UCH"/>
</dbReference>
<dbReference type="GO" id="GO:0004843">
    <property type="term" value="F:cysteine-type deubiquitinase activity"/>
    <property type="evidence" value="ECO:0007669"/>
    <property type="project" value="UniProtKB-EC"/>
</dbReference>
<dbReference type="Gene3D" id="3.90.70.10">
    <property type="entry name" value="Cysteine proteinases"/>
    <property type="match status" value="1"/>
</dbReference>
<dbReference type="OrthoDB" id="2420415at2759"/>
<dbReference type="EC" id="3.4.19.12" evidence="2"/>
<feature type="domain" description="USP" evidence="8">
    <location>
        <begin position="166"/>
        <end position="622"/>
    </location>
</feature>
<dbReference type="InterPro" id="IPR018200">
    <property type="entry name" value="USP_CS"/>
</dbReference>
<keyword evidence="11" id="KW-1185">Reference proteome</keyword>
<dbReference type="Proteomes" id="UP000663832">
    <property type="component" value="Unassembled WGS sequence"/>
</dbReference>
<evidence type="ECO:0000256" key="6">
    <source>
        <dbReference type="ARBA" id="ARBA00022807"/>
    </source>
</evidence>
<dbReference type="EMBL" id="CAJNOI010000057">
    <property type="protein sequence ID" value="CAF0963901.1"/>
    <property type="molecule type" value="Genomic_DNA"/>
</dbReference>
<dbReference type="InterPro" id="IPR038765">
    <property type="entry name" value="Papain-like_cys_pep_sf"/>
</dbReference>
<dbReference type="EMBL" id="CAJNOM010000379">
    <property type="protein sequence ID" value="CAF1404789.1"/>
    <property type="molecule type" value="Genomic_DNA"/>
</dbReference>
<organism evidence="9 12">
    <name type="scientific">Adineta steineri</name>
    <dbReference type="NCBI Taxonomy" id="433720"/>
    <lineage>
        <taxon>Eukaryota</taxon>
        <taxon>Metazoa</taxon>
        <taxon>Spiralia</taxon>
        <taxon>Gnathifera</taxon>
        <taxon>Rotifera</taxon>
        <taxon>Eurotatoria</taxon>
        <taxon>Bdelloidea</taxon>
        <taxon>Adinetida</taxon>
        <taxon>Adinetidae</taxon>
        <taxon>Adineta</taxon>
    </lineage>
</organism>
<evidence type="ECO:0000313" key="12">
    <source>
        <dbReference type="Proteomes" id="UP000663877"/>
    </source>
</evidence>
<sequence length="1051" mass="122412">MTVDTAAVPENKKNNLSTTKRDRRDVIRQVREITGLDDNSINQTIEACKDDTGRYSLEQVINLLFDDNLRNNLQQTSSQSTNNHNQSHQNPNVSNQETTTASAQQTTDRNNTDTITDDVIEISPEIDNQQTVDDDLERAILLSRETMEQMIDESDIAERKFFDEPAGLKNIGNTCWFNSVIQVLYTLPYFRQLILNFQYLETNCILSKSEQQAISFTEELRDLFILMLKSPRCSINPDRALKKFKNTRKLCGIDFSHEDCSEFAIHLIDLVELAFETVGKNLTNTDNRTTAMNFLNPINTLVTGEVIVERNEHKSIREALRQINIQMIDSTNLYDGLETLWLGSADESLSSQQAIVEQRWLTRLPPVLFICLNRYRFSQITKQASKIIAPFEFYPELYLDRYMLINKVLILQKREIAKKLYAQLHDLENTLNSYLKYPCNNESFSLANAIRVVYEYATGCRLNPTLPKRIDSVSFDQTISNRSRQHPIVPIQPSHISNDELQFVQNTLPSWLTEIEAKCATIREEIQRVHIELKQLYDRSLLKQARYTLHAVCVHEGSASLGHFWTYVYHTDKQKWYRYNDNEVTESKWSDVLDAGIGCERTQNNRDEPRIPSAYLLVYINAEQKSLSNNIHYELTADLQRVLDDDLTLLKQQTETIKLEKLHNDLKTICELNEKSQSTHKILTLPFFTGTNSSFDTEIVKPIIDSTIDNLKIYETKILSIKIDRLLHEIIEKEIKNYTLTANLITSALPHHDYRLQHILLYLSANHIDIIYRQRVMYDIIRVLPNSNNNIRLRIFKLQAQIICHDMQMSNDEIQEYQKILSDYKDYRSVIAAFLAGYQLMNEDKFDEAITYFCVACEYNLRLSKQCTLPMKAMDSSLLFKARRLCFERWNDVVLHRFKTDPNYRLDTMTHQFLPCLMQLKLSSDDDQAYIKEIQRVWCLLLDKLEPTDRLVSLEEFLQRLLEQPVGQHYHSVSINKHQLFERYNDAVRDLIHRYPSFINHRNEQQSSNRSNLIAPIQIPIVIHHRTDPRGSSPMQQGGDEQETLPPSSSS</sequence>
<dbReference type="GO" id="GO:0070628">
    <property type="term" value="F:proteasome binding"/>
    <property type="evidence" value="ECO:0007669"/>
    <property type="project" value="TreeGrafter"/>
</dbReference>